<dbReference type="KEGG" id="edi:EDI_051840"/>
<feature type="region of interest" description="Disordered" evidence="1">
    <location>
        <begin position="1"/>
        <end position="33"/>
    </location>
</feature>
<dbReference type="GeneID" id="5881808"/>
<dbReference type="VEuPathDB" id="AmoebaDB:EDI_051840"/>
<evidence type="ECO:0000256" key="1">
    <source>
        <dbReference type="SAM" id="MobiDB-lite"/>
    </source>
</evidence>
<dbReference type="eggNOG" id="ENOG502R6K9">
    <property type="taxonomic scope" value="Eukaryota"/>
</dbReference>
<gene>
    <name evidence="2" type="ORF">EDI_051840</name>
</gene>
<evidence type="ECO:0000313" key="3">
    <source>
        <dbReference type="Proteomes" id="UP000008076"/>
    </source>
</evidence>
<accession>B0EEU8</accession>
<keyword evidence="3" id="KW-1185">Reference proteome</keyword>
<reference evidence="3" key="1">
    <citation type="submission" date="2007-12" db="EMBL/GenBank/DDBJ databases">
        <title>Annotation of Entamoeba dispar SAW760.</title>
        <authorList>
            <person name="Lorenzi H."/>
            <person name="Inman J."/>
            <person name="Schobel S."/>
            <person name="Amedeo P."/>
            <person name="Caler E."/>
        </authorList>
    </citation>
    <scope>NUCLEOTIDE SEQUENCE [LARGE SCALE GENOMIC DNA]</scope>
    <source>
        <strain evidence="3">ATCC PRA-260 / SAW760</strain>
    </source>
</reference>
<dbReference type="RefSeq" id="XP_001736796.1">
    <property type="nucleotide sequence ID" value="XM_001736744.1"/>
</dbReference>
<dbReference type="OMA" id="FYKITCY"/>
<protein>
    <submittedName>
        <fullName evidence="2">Uncharacterized protein</fullName>
    </submittedName>
</protein>
<dbReference type="AlphaFoldDB" id="B0EEU8"/>
<organism evidence="3">
    <name type="scientific">Entamoeba dispar (strain ATCC PRA-260 / SAW760)</name>
    <dbReference type="NCBI Taxonomy" id="370354"/>
    <lineage>
        <taxon>Eukaryota</taxon>
        <taxon>Amoebozoa</taxon>
        <taxon>Evosea</taxon>
        <taxon>Archamoebae</taxon>
        <taxon>Mastigamoebida</taxon>
        <taxon>Entamoebidae</taxon>
        <taxon>Entamoeba</taxon>
    </lineage>
</organism>
<feature type="compositionally biased region" description="Basic and acidic residues" evidence="1">
    <location>
        <begin position="21"/>
        <end position="33"/>
    </location>
</feature>
<name>B0EEU8_ENTDS</name>
<sequence length="330" mass="38466">MTETKEIRQDINNSEKSPFLNKEESTFQSGDQKEKVMLTENPNNEIIILKNRINELLYQNEELLIKVRAMEHLVSEKVQSPNSSYIQIIREQLLKKCKESHDLEVEKSHVIGEYEKISDVCVKLMKKEQEDSKTIKFLQGETKRLSEELISTSDEKNQFETAMSLKDQEILKLTKLINSDKSKLLLSTQLKEKDKIISEYQQKEKAIITKDNLKKKDILEQQHDSFYKITCYLRSLHVIERISRTTSAPNQIFLHQKLKKNNKVELIIFCSNPQVKFVLIHEANNLFNNQFISGAMLVDGICSIYCSKGIYHICGYYDSLHNIVCKEITL</sequence>
<evidence type="ECO:0000313" key="2">
    <source>
        <dbReference type="EMBL" id="EDR26947.1"/>
    </source>
</evidence>
<proteinExistence type="predicted"/>
<dbReference type="Proteomes" id="UP000008076">
    <property type="component" value="Unassembled WGS sequence"/>
</dbReference>
<dbReference type="EMBL" id="DS548982">
    <property type="protein sequence ID" value="EDR26947.1"/>
    <property type="molecule type" value="Genomic_DNA"/>
</dbReference>
<dbReference type="OrthoDB" id="27901at2759"/>